<gene>
    <name evidence="2" type="ORF">HMPREF1981_00621</name>
</gene>
<accession>U2E2A7</accession>
<name>U2E2A7_9BACE</name>
<reference evidence="2 3" key="1">
    <citation type="submission" date="2013-08" db="EMBL/GenBank/DDBJ databases">
        <authorList>
            <person name="Weinstock G."/>
            <person name="Sodergren E."/>
            <person name="Wylie T."/>
            <person name="Fulton L."/>
            <person name="Fulton R."/>
            <person name="Fronick C."/>
            <person name="O'Laughlin M."/>
            <person name="Godfrey J."/>
            <person name="Miner T."/>
            <person name="Herter B."/>
            <person name="Appelbaum E."/>
            <person name="Cordes M."/>
            <person name="Lek S."/>
            <person name="Wollam A."/>
            <person name="Pepin K.H."/>
            <person name="Palsikar V.B."/>
            <person name="Mitreva M."/>
            <person name="Wilson R.K."/>
        </authorList>
    </citation>
    <scope>NUCLEOTIDE SEQUENCE [LARGE SCALE GENOMIC DNA]</scope>
    <source>
        <strain evidence="2 3">F0041</strain>
    </source>
</reference>
<evidence type="ECO:0000313" key="3">
    <source>
        <dbReference type="Proteomes" id="UP000016496"/>
    </source>
</evidence>
<dbReference type="RefSeq" id="WP_021643995.1">
    <property type="nucleotide sequence ID" value="NZ_KE993058.1"/>
</dbReference>
<dbReference type="EMBL" id="AWSV01000040">
    <property type="protein sequence ID" value="ERI88237.1"/>
    <property type="molecule type" value="Genomic_DNA"/>
</dbReference>
<sequence>MAQPKNAKRLSEVEYCLNSYFNTYFVPVMNHEKSALQAAQAKEIADYSTSFAGIMRTLAQSSSSVGIPGPDDTMQYLRLTGKECSKTAKDYVGMCKDSILGNKDFVTDLQRLAGEWRNAVVEEVGRKRYDELSSKLGTDLALAYVDHRIEQMMVDRMVRDQMPKGSFDYIIRKGAAGSLFGLPQEMMKSPLQREIEERGEAMYKPSKAEKGAAKGVSFASDVVAFGGVYSWGSLARLAGAEVVFSGLEAVLDKKQQKKGLTVDQCVNMGLFGGNGSTLSDIRKDSWRIKTYESGYIQSVNGTLSKKMPILKKKPAWETDWSFGNLQNPFRNPGKGFIPLKFDAMSFIKPQTAYRGKNFSNVPSVIAPDHEQEYLDRKAKHDSGQAQKKQQPPQAAEENTEVHESETVDSNTQDSEEREDETQKPDNNDGWANLLQSVGLDGIGDIGRNLPYVIAMLPDMLVGLFTDKTTSVNLRSGMMPLASILVGMFVRNPLLKMVLIGMGGANLVNKMGHEAIDRKSENNQPAVRYRQYDDEELNPRISGAVIRGNTLIATIDNVPCSVMLPDNAAQAYAAGALPLNTLVNAVLARHDRMRAMAEDNYRSMEIEQERQREQDQERGIILR</sequence>
<proteinExistence type="predicted"/>
<feature type="region of interest" description="Disordered" evidence="1">
    <location>
        <begin position="375"/>
        <end position="430"/>
    </location>
</feature>
<dbReference type="HOGENOM" id="CLU_032281_0_0_10"/>
<protein>
    <submittedName>
        <fullName evidence="2">Uncharacterized protein</fullName>
    </submittedName>
</protein>
<dbReference type="PATRIC" id="fig|1321819.3.peg.573"/>
<dbReference type="AlphaFoldDB" id="U2E2A7"/>
<dbReference type="OrthoDB" id="1077356at2"/>
<organism evidence="2 3">
    <name type="scientific">Bacteroides pyogenes F0041</name>
    <dbReference type="NCBI Taxonomy" id="1321819"/>
    <lineage>
        <taxon>Bacteria</taxon>
        <taxon>Pseudomonadati</taxon>
        <taxon>Bacteroidota</taxon>
        <taxon>Bacteroidia</taxon>
        <taxon>Bacteroidales</taxon>
        <taxon>Bacteroidaceae</taxon>
        <taxon>Bacteroides</taxon>
    </lineage>
</organism>
<dbReference type="Proteomes" id="UP000016496">
    <property type="component" value="Unassembled WGS sequence"/>
</dbReference>
<comment type="caution">
    <text evidence="2">The sequence shown here is derived from an EMBL/GenBank/DDBJ whole genome shotgun (WGS) entry which is preliminary data.</text>
</comment>
<evidence type="ECO:0000313" key="2">
    <source>
        <dbReference type="EMBL" id="ERI88237.1"/>
    </source>
</evidence>
<feature type="compositionally biased region" description="Low complexity" evidence="1">
    <location>
        <begin position="384"/>
        <end position="395"/>
    </location>
</feature>
<evidence type="ECO:0000256" key="1">
    <source>
        <dbReference type="SAM" id="MobiDB-lite"/>
    </source>
</evidence>